<comment type="catalytic activity">
    <reaction evidence="2 17">
        <text>a 1,2-diacyl-sn-glycero-3-phosphocholine + H2O = a 1-acyl-sn-glycero-3-phosphocholine + a fatty acid + H(+)</text>
        <dbReference type="Rhea" id="RHEA:15801"/>
        <dbReference type="ChEBI" id="CHEBI:15377"/>
        <dbReference type="ChEBI" id="CHEBI:15378"/>
        <dbReference type="ChEBI" id="CHEBI:28868"/>
        <dbReference type="ChEBI" id="CHEBI:57643"/>
        <dbReference type="ChEBI" id="CHEBI:58168"/>
        <dbReference type="EC" id="3.1.1.4"/>
    </reaction>
</comment>
<dbReference type="EC" id="3.1.1.32" evidence="17"/>
<keyword evidence="20" id="KW-1185">Reference proteome</keyword>
<comment type="subcellular location">
    <subcellularLocation>
        <location evidence="17">Cell outer membrane</location>
        <topology evidence="17">Multi-pass membrane protein</topology>
    </subcellularLocation>
    <text evidence="17">One of the very few enzymes located there.</text>
</comment>
<evidence type="ECO:0000256" key="13">
    <source>
        <dbReference type="ARBA" id="ARBA00023136"/>
    </source>
</evidence>
<proteinExistence type="inferred from homology"/>
<dbReference type="GO" id="GO:0009279">
    <property type="term" value="C:cell outer membrane"/>
    <property type="evidence" value="ECO:0007669"/>
    <property type="project" value="UniProtKB-SubCell"/>
</dbReference>
<dbReference type="RefSeq" id="WP_136573644.1">
    <property type="nucleotide sequence ID" value="NZ_STFG01000010.1"/>
</dbReference>
<evidence type="ECO:0000256" key="14">
    <source>
        <dbReference type="ARBA" id="ARBA00023237"/>
    </source>
</evidence>
<dbReference type="GO" id="GO:0008970">
    <property type="term" value="F:phospholipase A1 activity"/>
    <property type="evidence" value="ECO:0007669"/>
    <property type="project" value="UniProtKB-EC"/>
</dbReference>
<evidence type="ECO:0000256" key="16">
    <source>
        <dbReference type="PIRSR" id="PIRSR603187-2"/>
    </source>
</evidence>
<dbReference type="EMBL" id="STFG01000010">
    <property type="protein sequence ID" value="THU00626.1"/>
    <property type="molecule type" value="Genomic_DNA"/>
</dbReference>
<evidence type="ECO:0000256" key="18">
    <source>
        <dbReference type="SAM" id="MobiDB-lite"/>
    </source>
</evidence>
<keyword evidence="9 17" id="KW-0378">Hydrolase</keyword>
<dbReference type="GO" id="GO:0016042">
    <property type="term" value="P:lipid catabolic process"/>
    <property type="evidence" value="ECO:0007669"/>
    <property type="project" value="UniProtKB-KW"/>
</dbReference>
<evidence type="ECO:0000256" key="10">
    <source>
        <dbReference type="ARBA" id="ARBA00022837"/>
    </source>
</evidence>
<dbReference type="GO" id="GO:0046872">
    <property type="term" value="F:metal ion binding"/>
    <property type="evidence" value="ECO:0007669"/>
    <property type="project" value="UniProtKB-KW"/>
</dbReference>
<feature type="active site" description="Nucleophile" evidence="15">
    <location>
        <position position="264"/>
    </location>
</feature>
<accession>A0A4V4GR41</accession>
<keyword evidence="11 17" id="KW-0442">Lipid degradation</keyword>
<dbReference type="PANTHER" id="PTHR40457">
    <property type="entry name" value="PHOSPHOLIPASE A1"/>
    <property type="match status" value="1"/>
</dbReference>
<gene>
    <name evidence="19" type="ORF">E9531_10100</name>
</gene>
<evidence type="ECO:0000256" key="17">
    <source>
        <dbReference type="RuleBase" id="RU366027"/>
    </source>
</evidence>
<evidence type="ECO:0000256" key="9">
    <source>
        <dbReference type="ARBA" id="ARBA00022801"/>
    </source>
</evidence>
<evidence type="ECO:0000313" key="19">
    <source>
        <dbReference type="EMBL" id="THU00626.1"/>
    </source>
</evidence>
<dbReference type="InterPro" id="IPR003187">
    <property type="entry name" value="PLipase_A1"/>
</dbReference>
<dbReference type="PRINTS" id="PR01486">
    <property type="entry name" value="PHPHLIPASEA1"/>
</dbReference>
<reference evidence="19 20" key="1">
    <citation type="journal article" date="2015" name="Antonie Van Leeuwenhoek">
        <title>Lampropedia puyangensis sp. nov., isolated from symptomatic bark of Populus ? euramericana canker and emended description of Lampropedia hyalina (Ehrenberg 1832) Lee et al. 2004.</title>
        <authorList>
            <person name="Li Y."/>
            <person name="Wang T."/>
            <person name="Piao C.G."/>
            <person name="Wang L.F."/>
            <person name="Tian G.Z."/>
            <person name="Zhu T.H."/>
            <person name="Guo M.W."/>
        </authorList>
    </citation>
    <scope>NUCLEOTIDE SEQUENCE [LARGE SCALE GENOMIC DNA]</scope>
    <source>
        <strain evidence="19 20">2-bin</strain>
    </source>
</reference>
<dbReference type="Gene3D" id="2.40.230.10">
    <property type="entry name" value="Phospholipase A1"/>
    <property type="match status" value="1"/>
</dbReference>
<keyword evidence="5" id="KW-1134">Transmembrane beta strand</keyword>
<comment type="catalytic activity">
    <reaction evidence="1 17">
        <text>a 1,2-diacyl-sn-glycero-3-phosphocholine + H2O = a 2-acyl-sn-glycero-3-phosphocholine + a fatty acid + H(+)</text>
        <dbReference type="Rhea" id="RHEA:18689"/>
        <dbReference type="ChEBI" id="CHEBI:15377"/>
        <dbReference type="ChEBI" id="CHEBI:15378"/>
        <dbReference type="ChEBI" id="CHEBI:28868"/>
        <dbReference type="ChEBI" id="CHEBI:57643"/>
        <dbReference type="ChEBI" id="CHEBI:57875"/>
        <dbReference type="EC" id="3.1.1.32"/>
    </reaction>
</comment>
<dbReference type="SUPFAM" id="SSF56931">
    <property type="entry name" value="Outer membrane phospholipase A (OMPLA)"/>
    <property type="match status" value="1"/>
</dbReference>
<feature type="signal peptide" evidence="17">
    <location>
        <begin position="1"/>
        <end position="29"/>
    </location>
</feature>
<feature type="binding site" description="in dimeric form" evidence="16">
    <location>
        <position position="272"/>
    </location>
    <ligand>
        <name>Ca(2+)</name>
        <dbReference type="ChEBI" id="CHEBI:29108"/>
        <label>1</label>
    </ligand>
</feature>
<keyword evidence="6" id="KW-0812">Transmembrane</keyword>
<evidence type="ECO:0000256" key="8">
    <source>
        <dbReference type="ARBA" id="ARBA00022729"/>
    </source>
</evidence>
<dbReference type="AlphaFoldDB" id="A0A4V4GR41"/>
<organism evidence="19 20">
    <name type="scientific">Lampropedia puyangensis</name>
    <dbReference type="NCBI Taxonomy" id="1330072"/>
    <lineage>
        <taxon>Bacteria</taxon>
        <taxon>Pseudomonadati</taxon>
        <taxon>Pseudomonadota</taxon>
        <taxon>Betaproteobacteria</taxon>
        <taxon>Burkholderiales</taxon>
        <taxon>Comamonadaceae</taxon>
        <taxon>Lampropedia</taxon>
    </lineage>
</organism>
<evidence type="ECO:0000256" key="5">
    <source>
        <dbReference type="ARBA" id="ARBA00022452"/>
    </source>
</evidence>
<dbReference type="OrthoDB" id="188433at2"/>
<dbReference type="Pfam" id="PF02253">
    <property type="entry name" value="PLA1"/>
    <property type="match status" value="1"/>
</dbReference>
<evidence type="ECO:0000256" key="6">
    <source>
        <dbReference type="ARBA" id="ARBA00022692"/>
    </source>
</evidence>
<keyword evidence="13" id="KW-0472">Membrane</keyword>
<evidence type="ECO:0000256" key="3">
    <source>
        <dbReference type="ARBA" id="ARBA00010525"/>
    </source>
</evidence>
<evidence type="ECO:0000256" key="4">
    <source>
        <dbReference type="ARBA" id="ARBA00011702"/>
    </source>
</evidence>
<keyword evidence="7 16" id="KW-0479">Metal-binding</keyword>
<dbReference type="InterPro" id="IPR036541">
    <property type="entry name" value="PLipase_A1_sf"/>
</dbReference>
<dbReference type="PANTHER" id="PTHR40457:SF1">
    <property type="entry name" value="PHOSPHOLIPASE A1"/>
    <property type="match status" value="1"/>
</dbReference>
<evidence type="ECO:0000256" key="2">
    <source>
        <dbReference type="ARBA" id="ARBA00001604"/>
    </source>
</evidence>
<feature type="binding site" description="in dimeric form" evidence="16">
    <location>
        <position position="225"/>
    </location>
    <ligand>
        <name>Ca(2+)</name>
        <dbReference type="ChEBI" id="CHEBI:29108"/>
        <label>1</label>
    </ligand>
</feature>
<dbReference type="GO" id="GO:0004623">
    <property type="term" value="F:phospholipase A2 activity"/>
    <property type="evidence" value="ECO:0007669"/>
    <property type="project" value="UniProtKB-EC"/>
</dbReference>
<comment type="cofactor">
    <cofactor evidence="17">
        <name>Ca(2+)</name>
        <dbReference type="ChEBI" id="CHEBI:29108"/>
    </cofactor>
    <text evidence="17">Binds 1 Ca(2+) ion per monomer. In the dimeric form the Ca(2+) is bound by different amino acids with binding of each Ca(2+) shared with ligands coming from each monomer. The Ca(2+) ion may have a role in catalysis.</text>
</comment>
<comment type="similarity">
    <text evidence="3 17">Belongs to the phospholipase A1 family.</text>
</comment>
<sequence>MLDSHYYTSIKGLCFAGMLCTAASVQAQAAVAQTARPAEPLPWQHCTSKQDNAERLACFDALAASASTEAASTPKSAALATTSRGSSTEHPAQLPTPAELKVTTLAPPAESVTSEGCRDTRFDTTSRMWELTSETDCGNFRFRGYRPISIGLSVGNNINRQPYSPSPENGLANYNHYQRHEARLQLSIRTKLASNLLTQSSSKRDSLWFGYTLNANWQAFNSALSRPFRNTDHQPEFMYVYPLEWKLPGQFNVRYAGLGINHQSNGQSNPLSRSWNRYYLMLGVDVGQNVRLQTRLWQRVKESAAKDDNPNISDYIGRGEFSAAWDVNERNTLSMTLRHSLRNSAKGSTRLEWYHTLGNNFAGGKSNLRLYTSIFSGYGDSLIDYNYRRTVFSVGFSLLDF</sequence>
<evidence type="ECO:0000256" key="1">
    <source>
        <dbReference type="ARBA" id="ARBA00000111"/>
    </source>
</evidence>
<name>A0A4V4GR41_9BURK</name>
<keyword evidence="12 17" id="KW-0443">Lipid metabolism</keyword>
<dbReference type="EC" id="3.1.1.4" evidence="17"/>
<comment type="subunit">
    <text evidence="4 17">Homodimer; dimerization is reversible, and the dimeric form is the active one.</text>
</comment>
<protein>
    <recommendedName>
        <fullName evidence="17">Phospholipase A1</fullName>
        <ecNumber evidence="17">3.1.1.32</ecNumber>
        <ecNumber evidence="17">3.1.1.4</ecNumber>
    </recommendedName>
    <alternativeName>
        <fullName evidence="17">Phosphatidylcholine 1-acylhydrolase</fullName>
    </alternativeName>
</protein>
<evidence type="ECO:0000256" key="15">
    <source>
        <dbReference type="PIRSR" id="PIRSR603187-1"/>
    </source>
</evidence>
<feature type="chain" id="PRO_5021008010" description="Phospholipase A1" evidence="17">
    <location>
        <begin position="30"/>
        <end position="401"/>
    </location>
</feature>
<feature type="region of interest" description="Disordered" evidence="18">
    <location>
        <begin position="72"/>
        <end position="94"/>
    </location>
</feature>
<keyword evidence="10 16" id="KW-0106">Calcium</keyword>
<comment type="function">
    <text evidence="17">Hydrolysis of phosphatidylcholine with phospholipase A2 (EC 3.1.1.4) and phospholipase A1 (EC 3.1.1.32) activities.</text>
</comment>
<feature type="compositionally biased region" description="Polar residues" evidence="18">
    <location>
        <begin position="79"/>
        <end position="90"/>
    </location>
</feature>
<keyword evidence="14 17" id="KW-0998">Cell outer membrane</keyword>
<evidence type="ECO:0000256" key="11">
    <source>
        <dbReference type="ARBA" id="ARBA00022963"/>
    </source>
</evidence>
<feature type="active site" description="Proton acceptor" evidence="15">
    <location>
        <position position="262"/>
    </location>
</feature>
<feature type="binding site" description="in dimeric form" evidence="16">
    <location>
        <position position="308"/>
    </location>
    <ligand>
        <name>Ca(2+)</name>
        <dbReference type="ChEBI" id="CHEBI:29108"/>
        <label>1</label>
    </ligand>
</feature>
<evidence type="ECO:0000313" key="20">
    <source>
        <dbReference type="Proteomes" id="UP000308917"/>
    </source>
</evidence>
<comment type="caution">
    <text evidence="19">The sequence shown here is derived from an EMBL/GenBank/DDBJ whole genome shotgun (WGS) entry which is preliminary data.</text>
</comment>
<dbReference type="Proteomes" id="UP000308917">
    <property type="component" value="Unassembled WGS sequence"/>
</dbReference>
<evidence type="ECO:0000256" key="7">
    <source>
        <dbReference type="ARBA" id="ARBA00022723"/>
    </source>
</evidence>
<keyword evidence="8 17" id="KW-0732">Signal</keyword>
<evidence type="ECO:0000256" key="12">
    <source>
        <dbReference type="ARBA" id="ARBA00023098"/>
    </source>
</evidence>